<evidence type="ECO:0000256" key="1">
    <source>
        <dbReference type="SAM" id="MobiDB-lite"/>
    </source>
</evidence>
<dbReference type="Gene3D" id="3.90.930.1">
    <property type="match status" value="1"/>
</dbReference>
<proteinExistence type="predicted"/>
<dbReference type="EMBL" id="LSDN01000012">
    <property type="protein sequence ID" value="KXB81258.1"/>
    <property type="molecule type" value="Genomic_DNA"/>
</dbReference>
<dbReference type="SUPFAM" id="SSF82185">
    <property type="entry name" value="Histone H3 K4-specific methyltransferase SET7/9 N-terminal domain"/>
    <property type="match status" value="1"/>
</dbReference>
<evidence type="ECO:0000313" key="3">
    <source>
        <dbReference type="Proteomes" id="UP000070572"/>
    </source>
</evidence>
<protein>
    <recommendedName>
        <fullName evidence="4">Toxin-antitoxin system YwqK family antitoxin</fullName>
    </recommendedName>
</protein>
<dbReference type="RefSeq" id="WP_060920258.1">
    <property type="nucleotide sequence ID" value="NZ_KQ960682.1"/>
</dbReference>
<evidence type="ECO:0000313" key="2">
    <source>
        <dbReference type="EMBL" id="KXB81258.1"/>
    </source>
</evidence>
<name>A0AB34X0A2_9ACTO</name>
<accession>A0AB34X0A2</accession>
<comment type="caution">
    <text evidence="2">The sequence shown here is derived from an EMBL/GenBank/DDBJ whole genome shotgun (WGS) entry which is preliminary data.</text>
</comment>
<sequence>MVSNAAAQARENARRGDGKFGVQQKAESGLSLVPDDEYFNHSQEMKNVYVDEGENTIETYTDEMGNLNREYLPAMIIYRPNGTIEQEVYARYGVLQAVKGYHENGSLALEEIYQGGQLHSYTHPAKVTYDEKGKKNFEEWRVNGALHRIGGPAKVTYWPNGRPARASFYFQGELLIIRSYDESGREVTFDPID</sequence>
<dbReference type="Proteomes" id="UP000070572">
    <property type="component" value="Unassembled WGS sequence"/>
</dbReference>
<gene>
    <name evidence="2" type="ORF">HMPREF1862_00619</name>
</gene>
<organism evidence="2 3">
    <name type="scientific">Varibaculum cambriense</name>
    <dbReference type="NCBI Taxonomy" id="184870"/>
    <lineage>
        <taxon>Bacteria</taxon>
        <taxon>Bacillati</taxon>
        <taxon>Actinomycetota</taxon>
        <taxon>Actinomycetes</taxon>
        <taxon>Actinomycetales</taxon>
        <taxon>Actinomycetaceae</taxon>
        <taxon>Varibaculum</taxon>
    </lineage>
</organism>
<feature type="region of interest" description="Disordered" evidence="1">
    <location>
        <begin position="1"/>
        <end position="26"/>
    </location>
</feature>
<dbReference type="AlphaFoldDB" id="A0AB34X0A2"/>
<feature type="compositionally biased region" description="Low complexity" evidence="1">
    <location>
        <begin position="1"/>
        <end position="10"/>
    </location>
</feature>
<reference evidence="2 3" key="1">
    <citation type="submission" date="2016-01" db="EMBL/GenBank/DDBJ databases">
        <authorList>
            <person name="Mitreva M."/>
            <person name="Pepin K.H."/>
            <person name="Mihindukulasuriya K.A."/>
            <person name="Fulton R."/>
            <person name="Fronick C."/>
            <person name="O'Laughlin M."/>
            <person name="Miner T."/>
            <person name="Herter B."/>
            <person name="Rosa B.A."/>
            <person name="Cordes M."/>
            <person name="Tomlinson C."/>
            <person name="Wollam A."/>
            <person name="Palsikar V.B."/>
            <person name="Mardis E.R."/>
            <person name="Wilson R.K."/>
        </authorList>
    </citation>
    <scope>NUCLEOTIDE SEQUENCE [LARGE SCALE GENOMIC DNA]</scope>
    <source>
        <strain evidence="2 3">DNF00696</strain>
    </source>
</reference>
<evidence type="ECO:0008006" key="4">
    <source>
        <dbReference type="Google" id="ProtNLM"/>
    </source>
</evidence>